<dbReference type="HOGENOM" id="CLU_055261_0_0_11"/>
<feature type="region of interest" description="Disordered" evidence="1">
    <location>
        <begin position="270"/>
        <end position="291"/>
    </location>
</feature>
<feature type="domain" description="Transposase IS4-like" evidence="2">
    <location>
        <begin position="105"/>
        <end position="253"/>
    </location>
</feature>
<evidence type="ECO:0000259" key="2">
    <source>
        <dbReference type="Pfam" id="PF01609"/>
    </source>
</evidence>
<dbReference type="KEGG" id="sdv:BN159_8464"/>
<dbReference type="EMBL" id="HE971709">
    <property type="protein sequence ID" value="CCK32842.1"/>
    <property type="molecule type" value="Genomic_DNA"/>
</dbReference>
<dbReference type="Pfam" id="PF13340">
    <property type="entry name" value="DUF4096"/>
    <property type="match status" value="1"/>
</dbReference>
<sequence length="291" mass="32468">MGGRQPYPSDLSDEAWELIRPVIRSWKGQHRSVSGHEGRYEMREIVDAILYQARVGCQWRYLPHDFPPYTAVYYYFGKWRDDGTDQVVHDLLRWQVRESRGRREDPSAIVMDTQTVHASVNAPKATTGLDPGKKSRGRKRGIATDILGLLIAVIVVAASVHDNAIGITLLDQVAADNPSVTKGWVDAGFKNAVIDHGAALGIDIEVVQRDPNTKGFAPAPKRWIVEQAFGTLLLHRRPARDYETLPASAASWIRWSMTDVMTRRLTGHTALTWRDPPPTGARAPTHEAAHA</sequence>
<evidence type="ECO:0000259" key="3">
    <source>
        <dbReference type="Pfam" id="PF13340"/>
    </source>
</evidence>
<protein>
    <submittedName>
        <fullName evidence="4">Transposase, IS4</fullName>
    </submittedName>
</protein>
<gene>
    <name evidence="4" type="ORF">BN159_8464</name>
</gene>
<organism evidence="4 5">
    <name type="scientific">Streptomyces davaonensis (strain DSM 101723 / JCM 4913 / KCC S-0913 / 768)</name>
    <dbReference type="NCBI Taxonomy" id="1214101"/>
    <lineage>
        <taxon>Bacteria</taxon>
        <taxon>Bacillati</taxon>
        <taxon>Actinomycetota</taxon>
        <taxon>Actinomycetes</taxon>
        <taxon>Kitasatosporales</taxon>
        <taxon>Streptomycetaceae</taxon>
        <taxon>Streptomyces</taxon>
    </lineage>
</organism>
<dbReference type="OrthoDB" id="3542657at2"/>
<dbReference type="GO" id="GO:0006313">
    <property type="term" value="P:DNA transposition"/>
    <property type="evidence" value="ECO:0007669"/>
    <property type="project" value="InterPro"/>
</dbReference>
<dbReference type="eggNOG" id="COG3293">
    <property type="taxonomic scope" value="Bacteria"/>
</dbReference>
<dbReference type="RefSeq" id="WP_015663158.1">
    <property type="nucleotide sequence ID" value="NC_020504.1"/>
</dbReference>
<dbReference type="PANTHER" id="PTHR30007">
    <property type="entry name" value="PHP DOMAIN PROTEIN"/>
    <property type="match status" value="1"/>
</dbReference>
<name>K4RGH7_STRDJ</name>
<evidence type="ECO:0000313" key="4">
    <source>
        <dbReference type="EMBL" id="CCK32842.1"/>
    </source>
</evidence>
<keyword evidence="5" id="KW-1185">Reference proteome</keyword>
<dbReference type="Proteomes" id="UP000008043">
    <property type="component" value="Chromosome"/>
</dbReference>
<evidence type="ECO:0000256" key="1">
    <source>
        <dbReference type="SAM" id="MobiDB-lite"/>
    </source>
</evidence>
<reference evidence="4 5" key="1">
    <citation type="journal article" date="2012" name="J. Bacteriol.">
        <title>Genome sequence of the bacterium Streptomyces davawensis JCM 4913 and heterologous production of the unique antibiotic roseoflavin.</title>
        <authorList>
            <person name="Jankowitsch F."/>
            <person name="Schwarz J."/>
            <person name="Ruckert C."/>
            <person name="Gust B."/>
            <person name="Szczepanowski R."/>
            <person name="Blom J."/>
            <person name="Pelzer S."/>
            <person name="Kalinowski J."/>
            <person name="Mack M."/>
        </authorList>
    </citation>
    <scope>NUCLEOTIDE SEQUENCE [LARGE SCALE GENOMIC DNA]</scope>
    <source>
        <strain evidence="5">DSM 101723 / JCM 4913 / KCC S-0913 / 768</strain>
    </source>
</reference>
<feature type="domain" description="Insertion element IS402-like" evidence="3">
    <location>
        <begin position="11"/>
        <end position="87"/>
    </location>
</feature>
<dbReference type="STRING" id="1214101.BN159_8464"/>
<proteinExistence type="predicted"/>
<accession>K4RGH7</accession>
<dbReference type="InterPro" id="IPR002559">
    <property type="entry name" value="Transposase_11"/>
</dbReference>
<dbReference type="AlphaFoldDB" id="K4RGH7"/>
<dbReference type="Pfam" id="PF01609">
    <property type="entry name" value="DDE_Tnp_1"/>
    <property type="match status" value="1"/>
</dbReference>
<evidence type="ECO:0000313" key="5">
    <source>
        <dbReference type="Proteomes" id="UP000008043"/>
    </source>
</evidence>
<dbReference type="PATRIC" id="fig|1214101.3.peg.8555"/>
<dbReference type="InterPro" id="IPR025161">
    <property type="entry name" value="IS402-like_dom"/>
</dbReference>
<dbReference type="NCBIfam" id="NF033580">
    <property type="entry name" value="transpos_IS5_3"/>
    <property type="match status" value="1"/>
</dbReference>
<dbReference type="GO" id="GO:0004803">
    <property type="term" value="F:transposase activity"/>
    <property type="evidence" value="ECO:0007669"/>
    <property type="project" value="InterPro"/>
</dbReference>
<dbReference type="PANTHER" id="PTHR30007:SF0">
    <property type="entry name" value="TRANSPOSASE"/>
    <property type="match status" value="1"/>
</dbReference>
<dbReference type="GO" id="GO:0003677">
    <property type="term" value="F:DNA binding"/>
    <property type="evidence" value="ECO:0007669"/>
    <property type="project" value="InterPro"/>
</dbReference>